<dbReference type="SMART" id="SM00184">
    <property type="entry name" value="RING"/>
    <property type="match status" value="4"/>
</dbReference>
<dbReference type="PANTHER" id="PTHR45888">
    <property type="entry name" value="HL01030P-RELATED"/>
    <property type="match status" value="1"/>
</dbReference>
<feature type="region of interest" description="Disordered" evidence="12">
    <location>
        <begin position="6820"/>
        <end position="6859"/>
    </location>
</feature>
<dbReference type="GO" id="GO:0042800">
    <property type="term" value="F:histone H3K4 methyltransferase activity"/>
    <property type="evidence" value="ECO:0007669"/>
    <property type="project" value="TreeGrafter"/>
</dbReference>
<feature type="region of interest" description="Disordered" evidence="12">
    <location>
        <begin position="5820"/>
        <end position="5841"/>
    </location>
</feature>
<name>A0A482XWG0_LAOST</name>
<dbReference type="SUPFAM" id="SSF81296">
    <property type="entry name" value="E set domains"/>
    <property type="match status" value="1"/>
</dbReference>
<feature type="compositionally biased region" description="Basic and acidic residues" evidence="12">
    <location>
        <begin position="5275"/>
        <end position="5284"/>
    </location>
</feature>
<dbReference type="Gene3D" id="2.60.40.10">
    <property type="entry name" value="Immunoglobulins"/>
    <property type="match status" value="1"/>
</dbReference>
<reference evidence="15 16" key="1">
    <citation type="journal article" date="2017" name="Gigascience">
        <title>Genome sequence of the small brown planthopper, Laodelphax striatellus.</title>
        <authorList>
            <person name="Zhu J."/>
            <person name="Jiang F."/>
            <person name="Wang X."/>
            <person name="Yang P."/>
            <person name="Bao Y."/>
            <person name="Zhao W."/>
            <person name="Wang W."/>
            <person name="Lu H."/>
            <person name="Wang Q."/>
            <person name="Cui N."/>
            <person name="Li J."/>
            <person name="Chen X."/>
            <person name="Luo L."/>
            <person name="Yu J."/>
            <person name="Kang L."/>
            <person name="Cui F."/>
        </authorList>
    </citation>
    <scope>NUCLEOTIDE SEQUENCE [LARGE SCALE GENOMIC DNA]</scope>
    <source>
        <strain evidence="15">Lst14</strain>
    </source>
</reference>
<dbReference type="CDD" id="cd15513">
    <property type="entry name" value="PHD5_KMT2C_like"/>
    <property type="match status" value="1"/>
</dbReference>
<feature type="region of interest" description="Disordered" evidence="12">
    <location>
        <begin position="6259"/>
        <end position="6315"/>
    </location>
</feature>
<dbReference type="SMART" id="SM00249">
    <property type="entry name" value="PHD"/>
    <property type="match status" value="7"/>
</dbReference>
<feature type="region of interest" description="Disordered" evidence="12">
    <location>
        <begin position="553"/>
        <end position="609"/>
    </location>
</feature>
<dbReference type="SUPFAM" id="SSF57903">
    <property type="entry name" value="FYVE/PHD zinc finger"/>
    <property type="match status" value="6"/>
</dbReference>
<feature type="compositionally biased region" description="Basic and acidic residues" evidence="12">
    <location>
        <begin position="2146"/>
        <end position="2165"/>
    </location>
</feature>
<evidence type="ECO:0000256" key="9">
    <source>
        <dbReference type="PROSITE-ProRule" id="PRU00087"/>
    </source>
</evidence>
<evidence type="ECO:0000256" key="7">
    <source>
        <dbReference type="ARBA" id="ARBA00023163"/>
    </source>
</evidence>
<dbReference type="InterPro" id="IPR034732">
    <property type="entry name" value="EPHD"/>
</dbReference>
<feature type="compositionally biased region" description="Acidic residues" evidence="12">
    <location>
        <begin position="5152"/>
        <end position="5176"/>
    </location>
</feature>
<feature type="domain" description="PHD-type" evidence="14">
    <location>
        <begin position="5392"/>
        <end position="5502"/>
    </location>
</feature>
<keyword evidence="5" id="KW-0862">Zinc</keyword>
<dbReference type="FunFam" id="3.30.40.10:FF:000407">
    <property type="entry name" value="Histone-lysine N-methyltransferase MLL3"/>
    <property type="match status" value="1"/>
</dbReference>
<dbReference type="STRING" id="195883.A0A482XWG0"/>
<dbReference type="Pfam" id="PF00628">
    <property type="entry name" value="PHD"/>
    <property type="match status" value="1"/>
</dbReference>
<dbReference type="CDD" id="cd15489">
    <property type="entry name" value="PHD_SF"/>
    <property type="match status" value="1"/>
</dbReference>
<feature type="compositionally biased region" description="Basic residues" evidence="12">
    <location>
        <begin position="6302"/>
        <end position="6312"/>
    </location>
</feature>
<dbReference type="CDD" id="cd15512">
    <property type="entry name" value="PHD4_KMT2C_like"/>
    <property type="match status" value="1"/>
</dbReference>
<feature type="region of interest" description="Disordered" evidence="12">
    <location>
        <begin position="4860"/>
        <end position="4913"/>
    </location>
</feature>
<feature type="compositionally biased region" description="Polar residues" evidence="12">
    <location>
        <begin position="6588"/>
        <end position="6597"/>
    </location>
</feature>
<dbReference type="GO" id="GO:0008270">
    <property type="term" value="F:zinc ion binding"/>
    <property type="evidence" value="ECO:0007669"/>
    <property type="project" value="UniProtKB-KW"/>
</dbReference>
<feature type="domain" description="PHD-type" evidence="13">
    <location>
        <begin position="5560"/>
        <end position="5609"/>
    </location>
</feature>
<feature type="region of interest" description="Disordered" evidence="12">
    <location>
        <begin position="5068"/>
        <end position="5114"/>
    </location>
</feature>
<evidence type="ECO:0000256" key="12">
    <source>
        <dbReference type="SAM" id="MobiDB-lite"/>
    </source>
</evidence>
<feature type="compositionally biased region" description="Basic and acidic residues" evidence="12">
    <location>
        <begin position="6683"/>
        <end position="6715"/>
    </location>
</feature>
<dbReference type="EMBL" id="QKKF02000897">
    <property type="protein sequence ID" value="RZF48821.1"/>
    <property type="molecule type" value="Genomic_DNA"/>
</dbReference>
<feature type="region of interest" description="Disordered" evidence="12">
    <location>
        <begin position="4821"/>
        <end position="4844"/>
    </location>
</feature>
<dbReference type="InterPro" id="IPR011011">
    <property type="entry name" value="Znf_FYVE_PHD"/>
</dbReference>
<comment type="subcellular location">
    <subcellularLocation>
        <location evidence="1">Nucleus</location>
    </subcellularLocation>
</comment>
<dbReference type="PROSITE" id="PS50016">
    <property type="entry name" value="ZF_PHD_2"/>
    <property type="match status" value="5"/>
</dbReference>
<feature type="coiled-coil region" evidence="11">
    <location>
        <begin position="3523"/>
        <end position="3550"/>
    </location>
</feature>
<dbReference type="InterPro" id="IPR001841">
    <property type="entry name" value="Znf_RING"/>
</dbReference>
<dbReference type="PROSITE" id="PS50194">
    <property type="entry name" value="FILAMIN_REPEAT"/>
    <property type="match status" value="1"/>
</dbReference>
<feature type="compositionally biased region" description="Basic and acidic residues" evidence="12">
    <location>
        <begin position="6350"/>
        <end position="6359"/>
    </location>
</feature>
<evidence type="ECO:0000256" key="1">
    <source>
        <dbReference type="ARBA" id="ARBA00004123"/>
    </source>
</evidence>
<dbReference type="GO" id="GO:0045944">
    <property type="term" value="P:positive regulation of transcription by RNA polymerase II"/>
    <property type="evidence" value="ECO:0007669"/>
    <property type="project" value="TreeGrafter"/>
</dbReference>
<dbReference type="InterPro" id="IPR017868">
    <property type="entry name" value="Filamin/ABP280_repeat-like"/>
</dbReference>
<dbReference type="FunFam" id="1.10.30.10:FF:000009">
    <property type="entry name" value="Histone-lysine N-methyltransferase"/>
    <property type="match status" value="1"/>
</dbReference>
<evidence type="ECO:0000259" key="14">
    <source>
        <dbReference type="PROSITE" id="PS51805"/>
    </source>
</evidence>
<comment type="caution">
    <text evidence="15">The sequence shown here is derived from an EMBL/GenBank/DDBJ whole genome shotgun (WGS) entry which is preliminary data.</text>
</comment>
<dbReference type="Proteomes" id="UP000291343">
    <property type="component" value="Unassembled WGS sequence"/>
</dbReference>
<feature type="compositionally biased region" description="Basic residues" evidence="12">
    <location>
        <begin position="5229"/>
        <end position="5243"/>
    </location>
</feature>
<dbReference type="CDD" id="cd15510">
    <property type="entry name" value="PHD2_KMT2C_like"/>
    <property type="match status" value="1"/>
</dbReference>
<evidence type="ECO:0000256" key="5">
    <source>
        <dbReference type="ARBA" id="ARBA00022833"/>
    </source>
</evidence>
<keyword evidence="2" id="KW-0479">Metal-binding</keyword>
<feature type="region of interest" description="Disordered" evidence="12">
    <location>
        <begin position="1598"/>
        <end position="1619"/>
    </location>
</feature>
<dbReference type="PROSITE" id="PS51805">
    <property type="entry name" value="EPHD"/>
    <property type="match status" value="1"/>
</dbReference>
<feature type="domain" description="PHD-type" evidence="13">
    <location>
        <begin position="5858"/>
        <end position="5911"/>
    </location>
</feature>
<feature type="compositionally biased region" description="Polar residues" evidence="12">
    <location>
        <begin position="553"/>
        <end position="568"/>
    </location>
</feature>
<feature type="region of interest" description="Disordered" evidence="12">
    <location>
        <begin position="1285"/>
        <end position="1324"/>
    </location>
</feature>
<evidence type="ECO:0000256" key="2">
    <source>
        <dbReference type="ARBA" id="ARBA00022723"/>
    </source>
</evidence>
<dbReference type="InterPro" id="IPR001965">
    <property type="entry name" value="Znf_PHD"/>
</dbReference>
<proteinExistence type="predicted"/>
<organism evidence="15 16">
    <name type="scientific">Laodelphax striatellus</name>
    <name type="common">Small brown planthopper</name>
    <name type="synonym">Delphax striatella</name>
    <dbReference type="NCBI Taxonomy" id="195883"/>
    <lineage>
        <taxon>Eukaryota</taxon>
        <taxon>Metazoa</taxon>
        <taxon>Ecdysozoa</taxon>
        <taxon>Arthropoda</taxon>
        <taxon>Hexapoda</taxon>
        <taxon>Insecta</taxon>
        <taxon>Pterygota</taxon>
        <taxon>Neoptera</taxon>
        <taxon>Paraneoptera</taxon>
        <taxon>Hemiptera</taxon>
        <taxon>Auchenorrhyncha</taxon>
        <taxon>Fulgoroidea</taxon>
        <taxon>Delphacidae</taxon>
        <taxon>Criomorphinae</taxon>
        <taxon>Laodelphax</taxon>
    </lineage>
</organism>
<feature type="region of interest" description="Disordered" evidence="12">
    <location>
        <begin position="5131"/>
        <end position="5183"/>
    </location>
</feature>
<feature type="region of interest" description="Disordered" evidence="12">
    <location>
        <begin position="935"/>
        <end position="980"/>
    </location>
</feature>
<feature type="region of interest" description="Disordered" evidence="12">
    <location>
        <begin position="5197"/>
        <end position="5284"/>
    </location>
</feature>
<feature type="compositionally biased region" description="Polar residues" evidence="12">
    <location>
        <begin position="4084"/>
        <end position="4100"/>
    </location>
</feature>
<dbReference type="CDD" id="cd15509">
    <property type="entry name" value="PHD1_KMT2C_like"/>
    <property type="match status" value="1"/>
</dbReference>
<feature type="region of interest" description="Disordered" evidence="12">
    <location>
        <begin position="6337"/>
        <end position="6359"/>
    </location>
</feature>
<feature type="region of interest" description="Disordered" evidence="12">
    <location>
        <begin position="6078"/>
        <end position="6101"/>
    </location>
</feature>
<feature type="compositionally biased region" description="Basic and acidic residues" evidence="12">
    <location>
        <begin position="1297"/>
        <end position="1324"/>
    </location>
</feature>
<feature type="domain" description="PHD-type" evidence="13">
    <location>
        <begin position="5908"/>
        <end position="5958"/>
    </location>
</feature>
<dbReference type="InterPro" id="IPR019787">
    <property type="entry name" value="Znf_PHD-finger"/>
</dbReference>
<protein>
    <submittedName>
        <fullName evidence="15">Uncharacterized protein</fullName>
    </submittedName>
</protein>
<evidence type="ECO:0000256" key="10">
    <source>
        <dbReference type="PROSITE-ProRule" id="PRU00146"/>
    </source>
</evidence>
<feature type="compositionally biased region" description="Basic and acidic residues" evidence="12">
    <location>
        <begin position="3452"/>
        <end position="3462"/>
    </location>
</feature>
<dbReference type="FunFam" id="3.30.40.10:FF:000852">
    <property type="entry name" value="Histone-lysine N-methyltransferase 2C"/>
    <property type="match status" value="1"/>
</dbReference>
<feature type="region of interest" description="Disordered" evidence="12">
    <location>
        <begin position="1743"/>
        <end position="1766"/>
    </location>
</feature>
<dbReference type="InterPro" id="IPR013783">
    <property type="entry name" value="Ig-like_fold"/>
</dbReference>
<feature type="compositionally biased region" description="Pro residues" evidence="12">
    <location>
        <begin position="6084"/>
        <end position="6093"/>
    </location>
</feature>
<evidence type="ECO:0000256" key="4">
    <source>
        <dbReference type="ARBA" id="ARBA00022771"/>
    </source>
</evidence>
<keyword evidence="16" id="KW-1185">Reference proteome</keyword>
<feature type="region of interest" description="Disordered" evidence="12">
    <location>
        <begin position="4075"/>
        <end position="4100"/>
    </location>
</feature>
<feature type="compositionally biased region" description="Polar residues" evidence="12">
    <location>
        <begin position="6823"/>
        <end position="6832"/>
    </location>
</feature>
<feature type="domain" description="PHD-type" evidence="13">
    <location>
        <begin position="5642"/>
        <end position="5703"/>
    </location>
</feature>
<feature type="compositionally biased region" description="Polar residues" evidence="12">
    <location>
        <begin position="5083"/>
        <end position="5092"/>
    </location>
</feature>
<feature type="compositionally biased region" description="Basic and acidic residues" evidence="12">
    <location>
        <begin position="4876"/>
        <end position="4900"/>
    </location>
</feature>
<evidence type="ECO:0000256" key="3">
    <source>
        <dbReference type="ARBA" id="ARBA00022737"/>
    </source>
</evidence>
<feature type="compositionally biased region" description="Basic and acidic residues" evidence="12">
    <location>
        <begin position="1006"/>
        <end position="1023"/>
    </location>
</feature>
<dbReference type="PANTHER" id="PTHR45888:SF6">
    <property type="entry name" value="HL01030P-RELATED"/>
    <property type="match status" value="1"/>
</dbReference>
<evidence type="ECO:0000256" key="8">
    <source>
        <dbReference type="ARBA" id="ARBA00023242"/>
    </source>
</evidence>
<accession>A0A482XWG0</accession>
<feature type="compositionally biased region" description="Polar residues" evidence="12">
    <location>
        <begin position="6542"/>
        <end position="6555"/>
    </location>
</feature>
<feature type="non-terminal residue" evidence="15">
    <location>
        <position position="6859"/>
    </location>
</feature>
<keyword evidence="6" id="KW-0805">Transcription regulation</keyword>
<feature type="compositionally biased region" description="Pro residues" evidence="12">
    <location>
        <begin position="6837"/>
        <end position="6859"/>
    </location>
</feature>
<feature type="region of interest" description="Disordered" evidence="12">
    <location>
        <begin position="1006"/>
        <end position="1045"/>
    </location>
</feature>
<feature type="region of interest" description="Disordered" evidence="12">
    <location>
        <begin position="3445"/>
        <end position="3466"/>
    </location>
</feature>
<evidence type="ECO:0000313" key="15">
    <source>
        <dbReference type="EMBL" id="RZF48821.1"/>
    </source>
</evidence>
<dbReference type="Gene3D" id="1.10.30.10">
    <property type="entry name" value="High mobility group box domain"/>
    <property type="match status" value="1"/>
</dbReference>
<feature type="compositionally biased region" description="Polar residues" evidence="12">
    <location>
        <begin position="6563"/>
        <end position="6576"/>
    </location>
</feature>
<feature type="region of interest" description="Disordered" evidence="12">
    <location>
        <begin position="2717"/>
        <end position="2739"/>
    </location>
</feature>
<keyword evidence="7" id="KW-0804">Transcription</keyword>
<feature type="region of interest" description="Disordered" evidence="12">
    <location>
        <begin position="6453"/>
        <end position="6477"/>
    </location>
</feature>
<feature type="region of interest" description="Disordered" evidence="12">
    <location>
        <begin position="361"/>
        <end position="384"/>
    </location>
</feature>
<evidence type="ECO:0000256" key="6">
    <source>
        <dbReference type="ARBA" id="ARBA00023015"/>
    </source>
</evidence>
<dbReference type="FunFam" id="3.30.40.10:FF:000548">
    <property type="entry name" value="Putative Histone-lysine N-methyltransferase MLL3"/>
    <property type="match status" value="1"/>
</dbReference>
<keyword evidence="8" id="KW-0539">Nucleus</keyword>
<feature type="compositionally biased region" description="Polar residues" evidence="12">
    <location>
        <begin position="5263"/>
        <end position="5273"/>
    </location>
</feature>
<feature type="region of interest" description="Disordered" evidence="12">
    <location>
        <begin position="2146"/>
        <end position="2181"/>
    </location>
</feature>
<dbReference type="InterPro" id="IPR014756">
    <property type="entry name" value="Ig_E-set"/>
</dbReference>
<dbReference type="CDD" id="cd15514">
    <property type="entry name" value="PHD6_KMT2C_like"/>
    <property type="match status" value="1"/>
</dbReference>
<gene>
    <name evidence="15" type="ORF">LSTR_LSTR003201</name>
</gene>
<keyword evidence="11" id="KW-0175">Coiled coil</keyword>
<feature type="region of interest" description="Disordered" evidence="12">
    <location>
        <begin position="6678"/>
        <end position="6717"/>
    </location>
</feature>
<feature type="compositionally biased region" description="Basic and acidic residues" evidence="12">
    <location>
        <begin position="6144"/>
        <end position="6161"/>
    </location>
</feature>
<keyword evidence="3" id="KW-0677">Repeat</keyword>
<dbReference type="InterPro" id="IPR013083">
    <property type="entry name" value="Znf_RING/FYVE/PHD"/>
</dbReference>
<feature type="region of interest" description="Disordered" evidence="12">
    <location>
        <begin position="6507"/>
        <end position="6631"/>
    </location>
</feature>
<feature type="compositionally biased region" description="Polar residues" evidence="12">
    <location>
        <begin position="1743"/>
        <end position="1753"/>
    </location>
</feature>
<feature type="domain" description="PHD-type" evidence="13">
    <location>
        <begin position="5985"/>
        <end position="6040"/>
    </location>
</feature>
<dbReference type="GO" id="GO:0003713">
    <property type="term" value="F:transcription coactivator activity"/>
    <property type="evidence" value="ECO:0007669"/>
    <property type="project" value="TreeGrafter"/>
</dbReference>
<dbReference type="Gene3D" id="3.30.40.10">
    <property type="entry name" value="Zinc/RING finger domain, C3HC4 (zinc finger)"/>
    <property type="match status" value="4"/>
</dbReference>
<feature type="compositionally biased region" description="Polar residues" evidence="12">
    <location>
        <begin position="6453"/>
        <end position="6471"/>
    </location>
</feature>
<dbReference type="InParanoid" id="A0A482XWG0"/>
<feature type="compositionally biased region" description="Low complexity" evidence="12">
    <location>
        <begin position="5359"/>
        <end position="5368"/>
    </location>
</feature>
<feature type="compositionally biased region" description="Basic residues" evidence="12">
    <location>
        <begin position="6134"/>
        <end position="6143"/>
    </location>
</feature>
<feature type="compositionally biased region" description="Basic and acidic residues" evidence="12">
    <location>
        <begin position="1603"/>
        <end position="1616"/>
    </location>
</feature>
<feature type="region of interest" description="Disordered" evidence="12">
    <location>
        <begin position="4033"/>
        <end position="4057"/>
    </location>
</feature>
<evidence type="ECO:0000256" key="11">
    <source>
        <dbReference type="SAM" id="Coils"/>
    </source>
</evidence>
<feature type="region of interest" description="Disordered" evidence="12">
    <location>
        <begin position="6132"/>
        <end position="6166"/>
    </location>
</feature>
<dbReference type="InterPro" id="IPR036910">
    <property type="entry name" value="HMG_box_dom_sf"/>
</dbReference>
<feature type="compositionally biased region" description="Pro residues" evidence="12">
    <location>
        <begin position="5340"/>
        <end position="5358"/>
    </location>
</feature>
<feature type="region of interest" description="Disordered" evidence="12">
    <location>
        <begin position="4246"/>
        <end position="4268"/>
    </location>
</feature>
<feature type="region of interest" description="Disordered" evidence="12">
    <location>
        <begin position="4967"/>
        <end position="5013"/>
    </location>
</feature>
<keyword evidence="4 10" id="KW-0863">Zinc-finger</keyword>
<sequence>MNSDLTSDNAQGLDDSGTSPEILDSTVSRIWYSVSSVPGLFWNVLCWQLNPLIKLYYVIVTSLDGSRGKQRKLLCWLEAMSGREVRDLQAVWDDGSIVCDIINAVMVGNCEPKDHHGNCLRHAQELASHHFKLLPVFSNSELQKPFNPSFEKRLWRYLLALRNALKHRLTNNMADQDEKDPEYLIAEEYVARGMGLILASQGERAIFFIYSRDDSSLADIHIHIKGPNGDCGEATAGEPIDSEHHSIAIDYRLTPDYLKVCYIPNSLGRHELSLTRYGFNIPGSPFIIKVGEHTGPPAEKFSYLDWLTEEQEEEQRLEIERKRKLKVVSRVIDFINEKMHMTEDGQLVKIEDSSLKVPSPAPYTLKRTGRSVSPRPRCKLSSQKRSKSLTNQKLIQAAEFLKFSKEEKKCVQDAASQVSEDFSMIHPVGIDQFQEKCQRIVRACDFLLSHAPKQKSLEILSTAEKILDIPYNNTLTHHKSSFELYKPDIDNFTPDINIQNLTTESSRSSETDDEKEVIKPCTPEINVTRVDFSDRLYSMRRFDDVGLNAVSGFSTSSSANGNISTPQVNWEKDRSKSTSPQKDARMARKSFQTVGYTKAKRSSQTSLPTNNISDEILLSDNKNDNLEESSTDNIGDEMCLGDNENVNIEENSTNNKGDGICVSDFRGDYTEGNKENQHNYIGEDENLHNVTVLETDCSGKNAQEEINFEHSSTRLSRSREPKITRNSKQAKTVSNLVKQFENHPVCSSVLSGGNELTSNVETFSGEDNIVKPSIENDDSNTSDCVMMGESLITEINNGKLEIRPRELDDELNEKTDETKENVPKAEICEPVQSIMSGEIKNKLSQNTCNKVDETIESGTSEQNVIIDDQNTANDEQNVIPHVQTIGVEEMDEKTNDSGMNISDGTIISEREENEDTNAQGRQNNSIQDIESHSEIIENKDESRSTLQGTKDEHEALVDKTPELDVEKGIEEDNTERKSLEGSCFKEDIQLASSIKSRISAFEEYSRKSEKDSLSNKTSKKGESVSRFGKIVTSTGDGMIEGNNGRESTVKIDSKQLENIESPNELPLVMNIINKTEEDIMETVNKEQSNNIEELSNSNYVEEVENKNEDAKDSEDVKYSEINQENSNAYKQVEDLVECSDEKLEAEIDCEAELTLKNSVQNVMEESSPTLHASNEECVLLSMKHVSFDGESSTKDVEKPAFENLKHSEIDETALSDEDTSLKENEIVILLEDEKLVENNELNHSEKSVEPEQVSKPDNVVNRDDILVCNTDQENKDISRPIVIEPLLAPSSSEPDCTTEKESTAFKNETDNVRDDNMNHSNEEDSKLCDNIDYVDSEHPVLTKQITATPPDADIVKLIEGEAEEYYTPPEDKTEKKEHKEAEVLETSKIDSNRPTDMDKNRRDFIDVKEEPIIVDEVMNVSSCDIETVDQFNNLSTRENEVITRNELIDANVVPEIISEGDDVEESSNNQIKTDESVVSLSEIVAMEDNENISSASLEIITNTIGIVTATLGIVTNENQKSHISIEEKLEHGNENLSVNIPGVELETSLRNSCEASNVDGNLKTEASLECNNTIISRNSECNVNSTIDEKEIIVERESDDNEIDRKADNEPRAIESKDDDDVVNDGIDVKNDDFDSQNIEIYENKNEKNIELNPDLTSNMDISEDIDHALITDTANFKQQEIISSESDALNDSLNQNIINNDKIDLENTVIIKNKVDDSDKTLEDDNTVEDIILSGEKILSDSNMDNNSVENLNKSEKNNDSSVEDVERSIGVSVTDEQNTSVLSINIVYETEEEEKSVTIIPEENKINSSHGIENNKLTDVDRPEVNDHVMVVTPEKIPTNLDNLKSDEGQILDETIAGENNLEDDKLPIHSLETVEVDKNECLIGGNAAGEKSVSEKTQNNDALLDNVTSIVAEMNIEKNIEQISEMILDVAHDITTKSAEVEKGDSFKTNAEEFSKNSSVDDPVEKELLLPDDTKIKDSNHGEIILGDHDEANLFDRKEKAEINTTKVVESLISVNKEDQSISESSALEAINGNEGSISENLEQFEKPLIVVTAGEDVIVENIPTVIQRSETSNFDKEIPESALDEQEGNQFEAENRSEDLIDGNKTLEISAANEEKNCSNHEESYILDQFISNKSEEEEKLLEEGKNIEGRTSDTEFKVDEEKPESEDDRNKKNNETGITEISDKYLAKENCEFEEIASVHQRAPIIDEETIEREFSNHSSIVKEEIPCHENSLHLKEDTIIESCEDSSSKQSCATKNDKLLEISGADGKILLEKLDQSSESTVPSSATDSYLLGENISDISEATVLTEDHVAQTIIEFDTDNTGTKDKMIFDPDLISSQITIERDNNNDTTESINLAECSSENKKSSEIEDGSHMVKNEIEINQNFENNADILIESNELLVVSGMSENELFQQDHNSELEVPSNEVSEEAGDKEFIEENEKIIEPVGDDNKILRDENDESPMEADSESYILNKGIIKEESENSYLVMDEVKDEVEDALERKEMTEESISENVLGVLETSGNDKGDENMEEINCQKNLDELAENLCNISAKMKVEQELQDINNDEDKIGYGIKLVEENIRGPPGVDCESMNTENCIQQNEIENKIEITDDLSLVINNNNNSSTLEDDGGSLGDILEKITDSVAVEHVNVIEISCDIQKSNNKLQTDSEVTDALAEKGFQDNLEVGLESCQLNKVDITLNQTKVEQNKLENTLKNDIGSNLEPSRDEKSVEENSEVNKYGNSEVEMEDNINFDNLDNNVNSNLQNINIYNNQLQVETEPEAVSELEMNVDDLLVDKKSNFENCSKDDRENLKISSENLEESSRITIVNDGEENDEKLVKDLGSELSIPPILIVDVKDESNVSDKSTQMININEKIEENEKISILSRENIEDTKTKKGNMENDLNSIPSEAQSSSLEEDIKILDSLSCNKLDKKLEVEDIAFEGGEDMNQKQFNVDETCIDEETPDNVNGTDHRLISCEDNLGKELISEALIAKLETDDNLIKTESSSSDLLEELSSELGNGPSQVLLDSEIEIIEASVDLSGGTPDSTNIQEYPFDIPGDSQHVDVEKQIEVDKEGILINSPTISNENTISEEVLSETSRGNEEENLKYELSDNNSKEDIISDVSIPTTGEKIGIFNDKESKENEMDYSNQPLLTIDVENISSDSQNIIQNKLKEDIDNCQIDSLSEVGLNLKNYIQELKTAEDVIFSDETISLVENYELIESSQPNEGLFDKELVDDLDLSLDEVNTHYNDTIIDEKQSETGTNKLDYHTGIFEKSEGGFITPETIQNKSIEQVLPAEEKIVESIISDQTAMDNVLNIEQTASAGIEIVLSTSKDENSTNLKICGDESVVLEKQMQNEDSKEMFCDKILENNTSINLDEVVPSDDIVNTNLEVIDGNEAVIFKEEVEDSTTLLCNVPVIDITSVDSTIATVTNELTDNFEYENQQDNSSEKDSCHNNDADLLPNNESFIDSITEENKYQLEIFKKQLEKNEMNTNMTEEGLERVENNEKIKEEFKNEDGKEINTNMEEEEEELKTMKSKDKSNQEEFGNEEISRNEDLEIIDIGNDDSIIVHEKPAAHEAIVESSLKVEGIQNESPSSFQLSELSLGRQETFLLVNSPKKDSSSCNKAEKPGVKGLIEKFSSEIPTTSEEKETILESGIVQCEPHREKETLGVHHEGDGSQPDRNNKLSKLIQRFETNIVDGIQENALTANEKLVTLDDHVEKNKIIEIIEKKISEDKETIDNTIFKDFEFEPTSIPTILADIIPDETNEKDEKFPSQHEFDLCSIGSHDDDVVSKSYTDINDDSNESLTKNENFGSTEHLLLCVEGMEDGEIKQTVTDEGQNNQNKSMNTGNNKNNYDKIISENGEALIHEDQSSFDELTENKNHEIDRNKIRIDSMEMKKSGEVIKRYGTSNDLLADLVIEENLLKNETEVGDKSLVSFIEIEDSMNLNKEELVSDGSESVVKNSVEENSQHETLCIISENTGEISGQNICVMQDDSLIIIEEQADLSLVDSQKTGIGREVPTEVTLTPPRSVESHHTENESEMNGTNEIPAEPRDVCYEILNEISTEKSKTEEDSLLKTSISDKQGTDSTGSELNRSISLIVNSSLESDFNLHDDGAQISECVLEVLMSNNENLESVEEPERDSIEDVLSTEAGEACVELEEKQVTEELAWLDKKSNELEEPASLSSFNLWPSNSVIGPSNNEPNPTSELSEDIDFDSIISAPSLDEALKKFEKRLSDKMSKEKTSSIEETNETRGEGEKVENNAECNEIIMEPETLIKYCVPCDDTTSYLSLSINQFSRPSSRMEIIREEAEEMNDNQEVEEGKKIKEEGQNLFLDSDDVSVSDISECLEKFDSLIQETELRDKDLLEIDDNKLIHISVTDCDSEENTDNLLQVESEIPECDRMIMNESVNTGDTDSEHQLSHDLQVNENDNLYNVPRNEKIVYEVHDIVHFNESPHDKRTTANFEDNSTLNDCQRNFKGDEIVSSSILREEMESTGVSNDKKKERKPRKSLVKTKKMFWDEKLKNLQAEQENKNKMLIEKRNKTGLKDHSNKRVVAQPTSKINKNVTKQCNQGKLTETKNENLVNVEKTDKIIPKNKLNSHNDTSSNRDLIVEEPIKIVIELSDEKNGNIEDRKSVDNWKNYWNNLLVNEKDEELQTTRRQPSIRIQGIVASSRNLFEKQNSNLERSVSCEILSNKSGLVDENRVPARSVGENLNKVGLEASFKSREGQKSERNEEKNNEILQKSESVSNISERIKFFERSSIASNTDAKCDNNIEITKNLKNNKKSSIENTNTPCSPTTIKIDYFDDNQESLPHQTMGNRKMRSESIDSSDGDMYNPLTMTLSGRVRSFSTGKIEETSDGSLSNIEEDRSAKGSDQCLEKKEEGFKKTDMLDTGTSPLSRAKSEGNLSINEKITSRARFEQAKSFFKCLEKENLGEKKVRDDCLILNKPGRLKQVSMDSDSCGEGCKPKKKESKYRRRGRRRRKDSSTMKVRSAPTSDSECRMSMYDSEFGGSERHKRIAERFHVKHLFRDISGDTDGIFKGIPNRKAVLASLEDLRADSVPDEQQDNDEPTRSQSLSSIPSGYQDEYPYLPTTPPSQYRHRSQLEDRLISRCCRWGLSDRDRMETQSEKPLSAKPHSPPMGEEDMMEVGDGSEEADEEEEEEEAEQPSIIMTLATSNTMPYEGLASPLRLSHAGGGKPLNLKRGKGRPRKDASSHYLARQKKPLGLKLKRSKSGVYVPSEKSPRHTDGDDMMSSNDGLTSPLDSARDSFGDEKEKIIPPYSPPLFQEQWPGKVCALCNLSERSQLGQGELMRLSCPEGFRPQRSDPQLALPPEPPPPDEPAPAPDKPPAAAASATTAVTYRRQKSLAKCRLQVNGQEHLDELTVVGYAEEPDLSLIFEREGYFYVHESCAVWSCGVSRPTDLDLQNSGGPIVVRASSRRCSHCGRFGASAACTFAAGGTAACQRLFHLPCAAASGAFQDTKSYSLICNLHLDQVPLLPNLGDVTCMSCFSLGDVSNLMMCSMCGNHYHGACVGLALLPGVRAGWQCADCRVCQLCRQPEDSKVMLCETCEKAYHPHCLRPVVTSIPKYGWKCKCCRLCSDCGSRTPGAGQSSRWHAHYTVCDSCYQQRNKGFSCPLCHRAYRAAAYREMVQCSSCKKFVHGTCDAEADLPTYQQRKETNPEYEYFCPICKNERQHVIKRKDSTEELAMDSNLSASQESLVMDEYDYDPSNDKESQAVGLGKGKPFLSSKIAKKRLLSQGFVGRPKGFGKMSSINAALASSYQKKNQRFAEFGRKRGPKTKMRGIFGVPGVGLQRPQGDSSSSKTDDEPGGENRLVLCSAKDKYVLTQDVCVMCGALGQDQEGCLIACAQCGQCYHPYCVSVKVTKVVLQKGWRCLDCTVCEGCGQRHDEARLILCDDCDISYHTYCMDPPLNYVPRGVWKCKWCAQCQTCGSQDPGFNCSWLKNYSECGPCASRTTCPVCSDAYSEADLIIKCIQCERWLHCSCDKIRNEADAEICAEEGYNCLLCRPRDVPPPHLSPAVTQARSAAARPTTPEVAISCLMESCKQEQAETTAPPPPPPPPAQVQQQQTGGRISSAGNFMVDGVCLSEAGMNQIKALTMEHAPRKKRGAHGARKLEKELEREMALQKQEADEREAESQKQNALQMEAGILATIESVVAGDCEDEIEEDSLFKEDFYKDGMQVPPMEDGKPPEPPKGFTIFIQENGVMILRKKRVRNLQKLGIGGFNSKLRNTRKEKDEDPAADGSVTPGGSDNGATPQQGNTTPGSDEKPRKKPQRRKIKSKLVESYPSYLQEAFFGRDLLDTTKEAQDLNSSSEESDDGRVSVSDDKTITLSQEELKAIEEMKIKQEKEQEVKKQEQAVKTVVKKAMSVKTEEEEEEPCDAETLTDILKISDNLLGSDLVKTIMNEGCADIKNEEQLVDSTVGNNSTESSSASTVNCNQSHKDELSDILGPNFNLESMVRETGLPNMDSKDVEEIFKGVLTDDSQPSQEVAPAVFSNGASHPPPTAGAHSASNVGVQPSSHPVLQSPVPVQRQQSLPSVVTNSPIGYPSASPYHSEYSNSPQFSPVFSEPPSPWADDGSGDGTASQRNTAKMEAEEALGSGATISAVLYANMNHPEWRTEYPVWSERCKQIIKKWRTLPLEKRSPYVQQARENRTNMRLKKPQDPEKNPHGKSNREAEQERQWKQLQAFRQQQQQAMQDQRAVISRMRGTPGVQEGQFQTEAQSPTHIATQLQVSASQEPPVNLPSMTSPSGVAGGGGGIRTIQQQQQFVPQVQQVVPGGLKIARVLSPAQYHQPQQQRPVTPFSMPPRPRPPTPAPGAAPGAPQPP</sequence>
<feature type="coiled-coil region" evidence="11">
    <location>
        <begin position="6361"/>
        <end position="6397"/>
    </location>
</feature>
<feature type="region of interest" description="Disordered" evidence="12">
    <location>
        <begin position="5326"/>
        <end position="5368"/>
    </location>
</feature>
<feature type="compositionally biased region" description="Basic and acidic residues" evidence="12">
    <location>
        <begin position="570"/>
        <end position="586"/>
    </location>
</feature>
<feature type="compositionally biased region" description="Polar residues" evidence="12">
    <location>
        <begin position="4998"/>
        <end position="5008"/>
    </location>
</feature>
<feature type="compositionally biased region" description="Polar residues" evidence="12">
    <location>
        <begin position="6279"/>
        <end position="6296"/>
    </location>
</feature>
<feature type="repeat" description="Filamin" evidence="9">
    <location>
        <begin position="186"/>
        <end position="290"/>
    </location>
</feature>
<evidence type="ECO:0000313" key="16">
    <source>
        <dbReference type="Proteomes" id="UP000291343"/>
    </source>
</evidence>
<dbReference type="GO" id="GO:0044666">
    <property type="term" value="C:MLL3/4 complex"/>
    <property type="evidence" value="ECO:0007669"/>
    <property type="project" value="TreeGrafter"/>
</dbReference>
<dbReference type="OrthoDB" id="308383at2759"/>
<evidence type="ECO:0000259" key="13">
    <source>
        <dbReference type="PROSITE" id="PS50016"/>
    </source>
</evidence>
<feature type="compositionally biased region" description="Basic residues" evidence="12">
    <location>
        <begin position="4978"/>
        <end position="4994"/>
    </location>
</feature>